<dbReference type="InterPro" id="IPR027443">
    <property type="entry name" value="IPNS-like_sf"/>
</dbReference>
<evidence type="ECO:0000313" key="4">
    <source>
        <dbReference type="EMBL" id="KAJ6753461.1"/>
    </source>
</evidence>
<dbReference type="AlphaFoldDB" id="A0A9Q1A0J1"/>
<dbReference type="OrthoDB" id="809393at2759"/>
<keyword evidence="1" id="KW-0479">Metal-binding</keyword>
<feature type="domain" description="Non-haem dioxygenase N-terminal" evidence="3">
    <location>
        <begin position="41"/>
        <end position="75"/>
    </location>
</feature>
<dbReference type="EMBL" id="JAPFFK010000007">
    <property type="protein sequence ID" value="KAJ6753461.1"/>
    <property type="molecule type" value="Genomic_DNA"/>
</dbReference>
<dbReference type="Gene3D" id="2.60.120.330">
    <property type="entry name" value="B-lactam Antibiotic, Isopenicillin N Synthase, Chain"/>
    <property type="match status" value="1"/>
</dbReference>
<evidence type="ECO:0000256" key="1">
    <source>
        <dbReference type="ARBA" id="ARBA00022723"/>
    </source>
</evidence>
<dbReference type="InterPro" id="IPR026992">
    <property type="entry name" value="DIOX_N"/>
</dbReference>
<dbReference type="GO" id="GO:0046872">
    <property type="term" value="F:metal ion binding"/>
    <property type="evidence" value="ECO:0007669"/>
    <property type="project" value="UniProtKB-KW"/>
</dbReference>
<name>A0A9Q1A0J1_SALPP</name>
<evidence type="ECO:0000256" key="2">
    <source>
        <dbReference type="ARBA" id="ARBA00023004"/>
    </source>
</evidence>
<dbReference type="Proteomes" id="UP001151532">
    <property type="component" value="Chromosome 16"/>
</dbReference>
<organism evidence="4 5">
    <name type="scientific">Salix purpurea</name>
    <name type="common">Purple osier willow</name>
    <dbReference type="NCBI Taxonomy" id="77065"/>
    <lineage>
        <taxon>Eukaryota</taxon>
        <taxon>Viridiplantae</taxon>
        <taxon>Streptophyta</taxon>
        <taxon>Embryophyta</taxon>
        <taxon>Tracheophyta</taxon>
        <taxon>Spermatophyta</taxon>
        <taxon>Magnoliopsida</taxon>
        <taxon>eudicotyledons</taxon>
        <taxon>Gunneridae</taxon>
        <taxon>Pentapetalae</taxon>
        <taxon>rosids</taxon>
        <taxon>fabids</taxon>
        <taxon>Malpighiales</taxon>
        <taxon>Salicaceae</taxon>
        <taxon>Saliceae</taxon>
        <taxon>Salix</taxon>
    </lineage>
</organism>
<keyword evidence="2" id="KW-0408">Iron</keyword>
<accession>A0A9Q1A0J1</accession>
<evidence type="ECO:0000313" key="5">
    <source>
        <dbReference type="Proteomes" id="UP001151532"/>
    </source>
</evidence>
<reference evidence="4" key="1">
    <citation type="submission" date="2022-11" db="EMBL/GenBank/DDBJ databases">
        <authorList>
            <person name="Hyden B.L."/>
            <person name="Feng K."/>
            <person name="Yates T."/>
            <person name="Jawdy S."/>
            <person name="Smart L.B."/>
            <person name="Muchero W."/>
        </authorList>
    </citation>
    <scope>NUCLEOTIDE SEQUENCE</scope>
    <source>
        <tissue evidence="4">Shoot tip</tissue>
    </source>
</reference>
<proteinExistence type="predicted"/>
<evidence type="ECO:0000259" key="3">
    <source>
        <dbReference type="Pfam" id="PF14226"/>
    </source>
</evidence>
<sequence length="94" mass="10279">MSNLLLADLAASGVKQIPSGYIRPITDRPNLSDVQISQDSIPLIDLHGLNGPSRSLVIKQISQACENDGFFQVRTETMVLLLPSLRHILVVVTE</sequence>
<gene>
    <name evidence="4" type="ORF">OIU79_026314</name>
</gene>
<reference evidence="4" key="2">
    <citation type="journal article" date="2023" name="Int. J. Mol. Sci.">
        <title>De Novo Assembly and Annotation of 11 Diverse Shrub Willow (Salix) Genomes Reveals Novel Gene Organization in Sex-Linked Regions.</title>
        <authorList>
            <person name="Hyden B."/>
            <person name="Feng K."/>
            <person name="Yates T.B."/>
            <person name="Jawdy S."/>
            <person name="Cereghino C."/>
            <person name="Smart L.B."/>
            <person name="Muchero W."/>
        </authorList>
    </citation>
    <scope>NUCLEOTIDE SEQUENCE</scope>
    <source>
        <tissue evidence="4">Shoot tip</tissue>
    </source>
</reference>
<protein>
    <submittedName>
        <fullName evidence="4">OXIDOREDUCTASE 2OG-FE II OXYGENASE FAMILY PROTEIN</fullName>
    </submittedName>
</protein>
<comment type="caution">
    <text evidence="4">The sequence shown here is derived from an EMBL/GenBank/DDBJ whole genome shotgun (WGS) entry which is preliminary data.</text>
</comment>
<dbReference type="SUPFAM" id="SSF51197">
    <property type="entry name" value="Clavaminate synthase-like"/>
    <property type="match status" value="1"/>
</dbReference>
<keyword evidence="5" id="KW-1185">Reference proteome</keyword>
<dbReference type="Pfam" id="PF14226">
    <property type="entry name" value="DIOX_N"/>
    <property type="match status" value="1"/>
</dbReference>